<dbReference type="SMART" id="SM00028">
    <property type="entry name" value="TPR"/>
    <property type="match status" value="3"/>
</dbReference>
<dbReference type="InterPro" id="IPR019734">
    <property type="entry name" value="TPR_rpt"/>
</dbReference>
<keyword evidence="2" id="KW-0963">Cytoplasm</keyword>
<dbReference type="SUPFAM" id="SSF46565">
    <property type="entry name" value="Chaperone J-domain"/>
    <property type="match status" value="1"/>
</dbReference>
<feature type="repeat" description="TPR" evidence="5">
    <location>
        <begin position="578"/>
        <end position="611"/>
    </location>
</feature>
<feature type="domain" description="UBA" evidence="7">
    <location>
        <begin position="287"/>
        <end position="329"/>
    </location>
</feature>
<dbReference type="InterPro" id="IPR011990">
    <property type="entry name" value="TPR-like_helical_dom_sf"/>
</dbReference>
<dbReference type="InterPro" id="IPR009060">
    <property type="entry name" value="UBA-like_sf"/>
</dbReference>
<dbReference type="SUPFAM" id="SSF46934">
    <property type="entry name" value="UBA-like"/>
    <property type="match status" value="1"/>
</dbReference>
<dbReference type="InterPro" id="IPR015940">
    <property type="entry name" value="UBA"/>
</dbReference>
<feature type="compositionally biased region" description="Low complexity" evidence="6">
    <location>
        <begin position="24"/>
        <end position="43"/>
    </location>
</feature>
<evidence type="ECO:0000256" key="5">
    <source>
        <dbReference type="PROSITE-ProRule" id="PRU00339"/>
    </source>
</evidence>
<protein>
    <recommendedName>
        <fullName evidence="7">UBA domain-containing protein</fullName>
    </recommendedName>
</protein>
<keyword evidence="3" id="KW-0677">Repeat</keyword>
<feature type="compositionally biased region" description="Low complexity" evidence="6">
    <location>
        <begin position="59"/>
        <end position="70"/>
    </location>
</feature>
<keyword evidence="9" id="KW-1185">Reference proteome</keyword>
<evidence type="ECO:0000256" key="2">
    <source>
        <dbReference type="ARBA" id="ARBA00022490"/>
    </source>
</evidence>
<feature type="compositionally biased region" description="Basic and acidic residues" evidence="6">
    <location>
        <begin position="340"/>
        <end position="364"/>
    </location>
</feature>
<feature type="region of interest" description="Disordered" evidence="6">
    <location>
        <begin position="171"/>
        <end position="191"/>
    </location>
</feature>
<feature type="compositionally biased region" description="Basic and acidic residues" evidence="6">
    <location>
        <begin position="434"/>
        <end position="451"/>
    </location>
</feature>
<dbReference type="PANTHER" id="PTHR45984">
    <property type="entry name" value="RNA (RNA) POLYMERASE II ASSOCIATED PROTEIN HOMOLOG"/>
    <property type="match status" value="1"/>
</dbReference>
<dbReference type="SUPFAM" id="SSF48452">
    <property type="entry name" value="TPR-like"/>
    <property type="match status" value="1"/>
</dbReference>
<dbReference type="PROSITE" id="PS50030">
    <property type="entry name" value="UBA"/>
    <property type="match status" value="1"/>
</dbReference>
<dbReference type="InterPro" id="IPR051982">
    <property type="entry name" value="CiliaryAsmbly_MitoImport"/>
</dbReference>
<evidence type="ECO:0000313" key="9">
    <source>
        <dbReference type="Proteomes" id="UP000757232"/>
    </source>
</evidence>
<evidence type="ECO:0000256" key="6">
    <source>
        <dbReference type="SAM" id="MobiDB-lite"/>
    </source>
</evidence>
<dbReference type="GO" id="GO:0005829">
    <property type="term" value="C:cytosol"/>
    <property type="evidence" value="ECO:0007669"/>
    <property type="project" value="TreeGrafter"/>
</dbReference>
<name>A0A9Q5HR72_SANBA</name>
<comment type="caution">
    <text evidence="8">The sequence shown here is derived from an EMBL/GenBank/DDBJ whole genome shotgun (WGS) entry which is preliminary data.</text>
</comment>
<feature type="region of interest" description="Disordered" evidence="6">
    <location>
        <begin position="333"/>
        <end position="390"/>
    </location>
</feature>
<dbReference type="GO" id="GO:0005739">
    <property type="term" value="C:mitochondrion"/>
    <property type="evidence" value="ECO:0007669"/>
    <property type="project" value="TreeGrafter"/>
</dbReference>
<dbReference type="EMBL" id="LNZH02000215">
    <property type="protein sequence ID" value="OCB84440.1"/>
    <property type="molecule type" value="Genomic_DNA"/>
</dbReference>
<feature type="compositionally biased region" description="Polar residues" evidence="6">
    <location>
        <begin position="372"/>
        <end position="390"/>
    </location>
</feature>
<gene>
    <name evidence="8" type="ORF">A7U60_g8426</name>
</gene>
<evidence type="ECO:0000256" key="4">
    <source>
        <dbReference type="ARBA" id="ARBA00022803"/>
    </source>
</evidence>
<evidence type="ECO:0000259" key="7">
    <source>
        <dbReference type="PROSITE" id="PS50030"/>
    </source>
</evidence>
<evidence type="ECO:0000313" key="8">
    <source>
        <dbReference type="EMBL" id="OCB84440.1"/>
    </source>
</evidence>
<dbReference type="PANTHER" id="PTHR45984:SF1">
    <property type="entry name" value="SPAG1 AXONEMAL DYNEIN ASSEMBLY FACTOR"/>
    <property type="match status" value="1"/>
</dbReference>
<dbReference type="InterPro" id="IPR036869">
    <property type="entry name" value="J_dom_sf"/>
</dbReference>
<accession>A0A9Q5HR72</accession>
<feature type="region of interest" description="Disordered" evidence="6">
    <location>
        <begin position="434"/>
        <end position="581"/>
    </location>
</feature>
<dbReference type="OrthoDB" id="1717591at2759"/>
<dbReference type="Proteomes" id="UP000757232">
    <property type="component" value="Unassembled WGS sequence"/>
</dbReference>
<organism evidence="8 9">
    <name type="scientific">Sanghuangporus baumii</name>
    <name type="common">Phellinus baumii</name>
    <dbReference type="NCBI Taxonomy" id="108892"/>
    <lineage>
        <taxon>Eukaryota</taxon>
        <taxon>Fungi</taxon>
        <taxon>Dikarya</taxon>
        <taxon>Basidiomycota</taxon>
        <taxon>Agaricomycotina</taxon>
        <taxon>Agaricomycetes</taxon>
        <taxon>Hymenochaetales</taxon>
        <taxon>Hymenochaetaceae</taxon>
        <taxon>Sanghuangporus</taxon>
    </lineage>
</organism>
<dbReference type="AlphaFoldDB" id="A0A9Q5HR72"/>
<sequence length="852" mass="92625">MANYSPKPGSNRLSGANSPYDPFSQLAPASSSKPASRSLTPANPARPSPPASQNGLDAFSSLLGPSFSSSTNQENLSLAARRAASQKEIEARAARDREFKQNESTAWSGLDILGHRLSNSNSGGEKTSAQSTVDDWLFNDVKPVVPSSSKPTTSSAPSDLIDDWGLSDFASHAQGPVKTHSQQQHARRHEAASLIDSLDSGDLIPDSFGGNRTTPVNVERGEELDDDILGALGKPVVVSKQSSPPPQPVCSADLHFVHSSLSVSSLIQATPAPVTPQEQSKGTRTNSPPPHILGQIVEMGFSPEQARLALASTDTGIDVQQALDTLLSNGVGVDQELEPVQDRPRRRLSDLHDDDSGWEEHGQENLHVQRPAQRQTPSSTGASRTQKQAQSFIGEDIQDRADKLLAQASEIGLTVFSRANALWKDGKEKMQKVYEERQTKSRQTNDGKPRWMAEIPADGEGRIHGGKASTSSDSFRDDDDVRENSSRPPIRQRHSQQGRPIMDGAPKPPVLKIGNLFGEEPAVYASPARRRPVPSRTTSQNQPSAALAPTPPPRERQSTPPLRVRQAVSASPSAVSSSNAHKAKGTEFYKLGQYANAEQAYSAAIELLPANHLLLVPLYNNRALSRIKIGEHSGAVEDCTTVVSIIGPDYHPAQEAKVTREEEGASVDLADALLKAFRRRAEAYEGREKWDLALKDWEALITCEWSAKMRSDAFAGASRCRKMLIPEKVTPSRGSPASRPVPRPAVTKPQQDFEAVKKLRQANQVLEQEEQAKANLKDSVDARLVAWKAGKETNVRALVASLENVLWPELGWQKVGLHELVAPNQVKIRYMKAIAKLHPDKVDLIAVVVTHH</sequence>
<feature type="region of interest" description="Disordered" evidence="6">
    <location>
        <begin position="1"/>
        <end position="131"/>
    </location>
</feature>
<feature type="compositionally biased region" description="Basic and acidic residues" evidence="6">
    <location>
        <begin position="85"/>
        <end position="101"/>
    </location>
</feature>
<reference evidence="8" key="1">
    <citation type="submission" date="2016-06" db="EMBL/GenBank/DDBJ databases">
        <title>Draft Genome sequence of the fungus Inonotus baumii.</title>
        <authorList>
            <person name="Zhu H."/>
            <person name="Lin W."/>
        </authorList>
    </citation>
    <scope>NUCLEOTIDE SEQUENCE</scope>
    <source>
        <strain evidence="8">821</strain>
    </source>
</reference>
<feature type="compositionally biased region" description="Polar residues" evidence="6">
    <location>
        <begin position="276"/>
        <end position="286"/>
    </location>
</feature>
<comment type="subcellular location">
    <subcellularLocation>
        <location evidence="1">Cytoplasm</location>
    </subcellularLocation>
</comment>
<evidence type="ECO:0000256" key="3">
    <source>
        <dbReference type="ARBA" id="ARBA00022737"/>
    </source>
</evidence>
<dbReference type="GO" id="GO:0006626">
    <property type="term" value="P:protein targeting to mitochondrion"/>
    <property type="evidence" value="ECO:0007669"/>
    <property type="project" value="TreeGrafter"/>
</dbReference>
<dbReference type="Gene3D" id="1.10.287.110">
    <property type="entry name" value="DnaJ domain"/>
    <property type="match status" value="1"/>
</dbReference>
<dbReference type="Gene3D" id="1.25.40.10">
    <property type="entry name" value="Tetratricopeptide repeat domain"/>
    <property type="match status" value="1"/>
</dbReference>
<proteinExistence type="predicted"/>
<dbReference type="Gene3D" id="1.10.8.10">
    <property type="entry name" value="DNA helicase RuvA subunit, C-terminal domain"/>
    <property type="match status" value="1"/>
</dbReference>
<keyword evidence="4 5" id="KW-0802">TPR repeat</keyword>
<feature type="compositionally biased region" description="Polar residues" evidence="6">
    <location>
        <begin position="117"/>
        <end position="131"/>
    </location>
</feature>
<dbReference type="Pfam" id="PF00627">
    <property type="entry name" value="UBA"/>
    <property type="match status" value="1"/>
</dbReference>
<feature type="region of interest" description="Disordered" evidence="6">
    <location>
        <begin position="729"/>
        <end position="750"/>
    </location>
</feature>
<dbReference type="GO" id="GO:0031072">
    <property type="term" value="F:heat shock protein binding"/>
    <property type="evidence" value="ECO:0007669"/>
    <property type="project" value="TreeGrafter"/>
</dbReference>
<feature type="region of interest" description="Disordered" evidence="6">
    <location>
        <begin position="269"/>
        <end position="292"/>
    </location>
</feature>
<feature type="compositionally biased region" description="Low complexity" evidence="6">
    <location>
        <begin position="567"/>
        <end position="580"/>
    </location>
</feature>
<dbReference type="PROSITE" id="PS50005">
    <property type="entry name" value="TPR"/>
    <property type="match status" value="1"/>
</dbReference>
<evidence type="ECO:0000256" key="1">
    <source>
        <dbReference type="ARBA" id="ARBA00004496"/>
    </source>
</evidence>